<gene>
    <name evidence="2" type="ORF">CDAUBV1_LOCUS11844</name>
</gene>
<evidence type="ECO:0000313" key="2">
    <source>
        <dbReference type="EMBL" id="CAL5137543.1"/>
    </source>
</evidence>
<name>A0AAV2TJK2_CALDB</name>
<comment type="caution">
    <text evidence="2">The sequence shown here is derived from an EMBL/GenBank/DDBJ whole genome shotgun (WGS) entry which is preliminary data.</text>
</comment>
<feature type="compositionally biased region" description="Basic and acidic residues" evidence="1">
    <location>
        <begin position="113"/>
        <end position="127"/>
    </location>
</feature>
<evidence type="ECO:0000256" key="1">
    <source>
        <dbReference type="SAM" id="MobiDB-lite"/>
    </source>
</evidence>
<feature type="region of interest" description="Disordered" evidence="1">
    <location>
        <begin position="171"/>
        <end position="198"/>
    </location>
</feature>
<feature type="compositionally biased region" description="Basic and acidic residues" evidence="1">
    <location>
        <begin position="77"/>
        <end position="98"/>
    </location>
</feature>
<dbReference type="Proteomes" id="UP001497525">
    <property type="component" value="Unassembled WGS sequence"/>
</dbReference>
<proteinExistence type="predicted"/>
<feature type="region of interest" description="Disordered" evidence="1">
    <location>
        <begin position="113"/>
        <end position="133"/>
    </location>
</feature>
<accession>A0AAV2TJK2</accession>
<feature type="region of interest" description="Disordered" evidence="1">
    <location>
        <begin position="1"/>
        <end position="100"/>
    </location>
</feature>
<feature type="compositionally biased region" description="Polar residues" evidence="1">
    <location>
        <begin position="1"/>
        <end position="10"/>
    </location>
</feature>
<dbReference type="AlphaFoldDB" id="A0AAV2TJK2"/>
<sequence>MPRLRSQSMNPALGSRTRHKECQRKSSSNPAKAVRSGDRHLPSKPVLKERNSSTGRRRMSTTRNAGKGSGGKATMKTKPEVNRLRKENAVPKEEKDRTTSLTAKPLIVTHISFRDEKNEATEEKSKPDPYSLEALLGSDDEKENVDPNLVRNQTKKLKIKRQTTRRRNPFFVSASSSGHSHPPRLDIIKSPNPISSTNPAQAEHQRVAAATIYLPLPRAVIPPLLHATPISTHSPMASTPAVQSCAVYLVDACLPPTTSEALPSPLSTPVQPNAVLRPPPIASSPATDLVLSSGENKSHSKDRSSGSRSSRSSRKMSQSEREEAYSSWLDEFTAQLKQFESHELTVEEDKSST</sequence>
<dbReference type="EMBL" id="CAXLJL010000401">
    <property type="protein sequence ID" value="CAL5137543.1"/>
    <property type="molecule type" value="Genomic_DNA"/>
</dbReference>
<reference evidence="2" key="1">
    <citation type="submission" date="2024-06" db="EMBL/GenBank/DDBJ databases">
        <authorList>
            <person name="Liu X."/>
            <person name="Lenzi L."/>
            <person name="Haldenby T S."/>
            <person name="Uol C."/>
        </authorList>
    </citation>
    <scope>NUCLEOTIDE SEQUENCE</scope>
</reference>
<protein>
    <submittedName>
        <fullName evidence="2">Uncharacterized protein</fullName>
    </submittedName>
</protein>
<feature type="compositionally biased region" description="Basic and acidic residues" evidence="1">
    <location>
        <begin position="35"/>
        <end position="51"/>
    </location>
</feature>
<feature type="compositionally biased region" description="Basic and acidic residues" evidence="1">
    <location>
        <begin position="296"/>
        <end position="305"/>
    </location>
</feature>
<organism evidence="2 3">
    <name type="scientific">Calicophoron daubneyi</name>
    <name type="common">Rumen fluke</name>
    <name type="synonym">Paramphistomum daubneyi</name>
    <dbReference type="NCBI Taxonomy" id="300641"/>
    <lineage>
        <taxon>Eukaryota</taxon>
        <taxon>Metazoa</taxon>
        <taxon>Spiralia</taxon>
        <taxon>Lophotrochozoa</taxon>
        <taxon>Platyhelminthes</taxon>
        <taxon>Trematoda</taxon>
        <taxon>Digenea</taxon>
        <taxon>Plagiorchiida</taxon>
        <taxon>Pronocephalata</taxon>
        <taxon>Paramphistomoidea</taxon>
        <taxon>Paramphistomidae</taxon>
        <taxon>Calicophoron</taxon>
    </lineage>
</organism>
<feature type="compositionally biased region" description="Polar residues" evidence="1">
    <location>
        <begin position="259"/>
        <end position="271"/>
    </location>
</feature>
<evidence type="ECO:0000313" key="3">
    <source>
        <dbReference type="Proteomes" id="UP001497525"/>
    </source>
</evidence>
<feature type="region of interest" description="Disordered" evidence="1">
    <location>
        <begin position="259"/>
        <end position="325"/>
    </location>
</feature>